<feature type="compositionally biased region" description="Pro residues" evidence="8">
    <location>
        <begin position="1093"/>
        <end position="1112"/>
    </location>
</feature>
<evidence type="ECO:0000256" key="6">
    <source>
        <dbReference type="ARBA" id="ARBA00034908"/>
    </source>
</evidence>
<reference evidence="10" key="1">
    <citation type="submission" date="2010-06" db="EMBL/GenBank/DDBJ databases">
        <authorList>
            <person name="Jiang H."/>
            <person name="Abraham K."/>
            <person name="Ali S."/>
            <person name="Alsbrooks S.L."/>
            <person name="Anim B.N."/>
            <person name="Anosike U.S."/>
            <person name="Attaway T."/>
            <person name="Bandaranaike D.P."/>
            <person name="Battles P.K."/>
            <person name="Bell S.N."/>
            <person name="Bell A.V."/>
            <person name="Beltran B."/>
            <person name="Bickham C."/>
            <person name="Bustamante Y."/>
            <person name="Caleb T."/>
            <person name="Canada A."/>
            <person name="Cardenas V."/>
            <person name="Carter K."/>
            <person name="Chacko J."/>
            <person name="Chandrabose M.N."/>
            <person name="Chavez D."/>
            <person name="Chavez A."/>
            <person name="Chen L."/>
            <person name="Chu H.-S."/>
            <person name="Claassen K.J."/>
            <person name="Cockrell R."/>
            <person name="Collins M."/>
            <person name="Cooper J.A."/>
            <person name="Cree A."/>
            <person name="Curry S.M."/>
            <person name="Da Y."/>
            <person name="Dao M.D."/>
            <person name="Das B."/>
            <person name="Davila M.-L."/>
            <person name="Davy-Carroll L."/>
            <person name="Denson S."/>
            <person name="Dinh H."/>
            <person name="Ebong V.E."/>
            <person name="Edwards J.R."/>
            <person name="Egan A."/>
            <person name="El-Daye J."/>
            <person name="Escobedo L."/>
            <person name="Fernandez S."/>
            <person name="Fernando P.R."/>
            <person name="Flagg N."/>
            <person name="Forbes L.D."/>
            <person name="Fowler R.G."/>
            <person name="Fu Q."/>
            <person name="Gabisi R.A."/>
            <person name="Ganer J."/>
            <person name="Garbino Pronczuk A."/>
            <person name="Garcia R.M."/>
            <person name="Garner T."/>
            <person name="Garrett T.E."/>
            <person name="Gonzalez D.A."/>
            <person name="Hamid H."/>
            <person name="Hawkins E.S."/>
            <person name="Hirani K."/>
            <person name="Hogues M.E."/>
            <person name="Hollins B."/>
            <person name="Hsiao C.-H."/>
            <person name="Jabil R."/>
            <person name="James M.L."/>
            <person name="Jhangiani S.N."/>
            <person name="Johnson B."/>
            <person name="Johnson Q."/>
            <person name="Joshi V."/>
            <person name="Kalu J.B."/>
            <person name="Kam C."/>
            <person name="Kashfia A."/>
            <person name="Keebler J."/>
            <person name="Kisamo H."/>
            <person name="Kovar C.L."/>
            <person name="Lago L.A."/>
            <person name="Lai C.-Y."/>
            <person name="Laidlaw J."/>
            <person name="Lara F."/>
            <person name="Le T.-K."/>
            <person name="Lee S.L."/>
            <person name="Legall F.H."/>
            <person name="Lemon S.J."/>
            <person name="Lewis L.R."/>
            <person name="Li B."/>
            <person name="Liu Y."/>
            <person name="Liu Y.-S."/>
            <person name="Lopez J."/>
            <person name="Lozado R.J."/>
            <person name="Lu J."/>
            <person name="Madu R.C."/>
            <person name="Maheshwari M."/>
            <person name="Maheshwari R."/>
            <person name="Malloy K."/>
            <person name="Martinez E."/>
            <person name="Mathew T."/>
            <person name="Mercado I.C."/>
            <person name="Mercado C."/>
            <person name="Meyer B."/>
            <person name="Montgomery K."/>
            <person name="Morgan M.B."/>
            <person name="Munidasa M."/>
            <person name="Nazareth L.V."/>
            <person name="Nelson J."/>
            <person name="Ng B.M."/>
            <person name="Nguyen N.B."/>
            <person name="Nguyen P.Q."/>
            <person name="Nguyen T."/>
            <person name="Obregon M."/>
            <person name="Okwuonu G.O."/>
            <person name="Onwere C.G."/>
            <person name="Orozco G."/>
            <person name="Parra A."/>
            <person name="Patel S."/>
            <person name="Patil S."/>
            <person name="Perez A."/>
            <person name="Perez Y."/>
            <person name="Pham C."/>
            <person name="Primus E.L."/>
            <person name="Pu L.-L."/>
            <person name="Puazo M."/>
            <person name="Qin X."/>
            <person name="Quiroz J.B."/>
            <person name="Reese J."/>
            <person name="Richards S."/>
            <person name="Rives C.M."/>
            <person name="Robberts R."/>
            <person name="Ruiz S.J."/>
            <person name="Ruiz M.J."/>
            <person name="Santibanez J."/>
            <person name="Schneider B.W."/>
            <person name="Sisson I."/>
            <person name="Smith M."/>
            <person name="Sodergren E."/>
            <person name="Song X.-Z."/>
            <person name="Song B.B."/>
            <person name="Summersgill H."/>
            <person name="Thelus R."/>
            <person name="Thornton R.D."/>
            <person name="Trejos Z.Y."/>
            <person name="Usmani K."/>
            <person name="Vattathil S."/>
            <person name="Villasana D."/>
            <person name="Walker D.L."/>
            <person name="Wang S."/>
            <person name="Wang K."/>
            <person name="White C.S."/>
            <person name="Williams A.C."/>
            <person name="Williamson J."/>
            <person name="Wilson K."/>
            <person name="Woghiren I.O."/>
            <person name="Woodworth J.R."/>
            <person name="Worley K.C."/>
            <person name="Wright R.A."/>
            <person name="Wu W."/>
            <person name="Young L."/>
            <person name="Zhang L."/>
            <person name="Zhang J."/>
            <person name="Zhu Y."/>
            <person name="Muzny D.M."/>
            <person name="Weinstock G."/>
            <person name="Gibbs R.A."/>
        </authorList>
    </citation>
    <scope>NUCLEOTIDE SEQUENCE [LARGE SCALE GENOMIC DNA]</scope>
    <source>
        <strain evidence="10">LSR1</strain>
    </source>
</reference>
<accession>A0A8R2JMA7</accession>
<comment type="catalytic activity">
    <reaction evidence="7">
        <text>N-terminal N(alpha)-acetyl-L-cysteinyl-L-aspartyl-[protein] + H2O = N-terminal L-aspartyl-[protein] + N-acetyl-L-cysteine</text>
        <dbReference type="Rhea" id="RHEA:74579"/>
        <dbReference type="Rhea" id="RHEA-COMP:12669"/>
        <dbReference type="Rhea" id="RHEA-COMP:18395"/>
        <dbReference type="ChEBI" id="CHEBI:15377"/>
        <dbReference type="ChEBI" id="CHEBI:64720"/>
        <dbReference type="ChEBI" id="CHEBI:78236"/>
        <dbReference type="ChEBI" id="CHEBI:193599"/>
    </reaction>
    <physiologicalReaction direction="left-to-right" evidence="7">
        <dbReference type="Rhea" id="RHEA:74580"/>
    </physiologicalReaction>
</comment>
<dbReference type="EnsemblMetazoa" id="XM_029485967.1">
    <property type="protein sequence ID" value="XP_029341827.1"/>
    <property type="gene ID" value="LOC100572947"/>
</dbReference>
<keyword evidence="2" id="KW-0645">Protease</keyword>
<comment type="similarity">
    <text evidence="4">Belongs to the ACTMAP family.</text>
</comment>
<dbReference type="KEGG" id="api:100572947"/>
<dbReference type="OrthoDB" id="198816at2759"/>
<feature type="compositionally biased region" description="Low complexity" evidence="8">
    <location>
        <begin position="1235"/>
        <end position="1244"/>
    </location>
</feature>
<keyword evidence="10" id="KW-1185">Reference proteome</keyword>
<evidence type="ECO:0000256" key="8">
    <source>
        <dbReference type="SAM" id="MobiDB-lite"/>
    </source>
</evidence>
<evidence type="ECO:0000256" key="7">
    <source>
        <dbReference type="ARBA" id="ARBA00049041"/>
    </source>
</evidence>
<protein>
    <recommendedName>
        <fullName evidence="5">Actin maturation protease</fullName>
    </recommendedName>
    <alternativeName>
        <fullName evidence="6">Actin aminopeptidase ACTMAP</fullName>
    </alternativeName>
</protein>
<dbReference type="Proteomes" id="UP000007819">
    <property type="component" value="Chromosome X"/>
</dbReference>
<evidence type="ECO:0000256" key="4">
    <source>
        <dbReference type="ARBA" id="ARBA00034725"/>
    </source>
</evidence>
<name>A0A8R2JMA7_ACYPI</name>
<evidence type="ECO:0000256" key="2">
    <source>
        <dbReference type="ARBA" id="ARBA00022670"/>
    </source>
</evidence>
<dbReference type="InterPro" id="IPR040043">
    <property type="entry name" value="ACTMAP"/>
</dbReference>
<evidence type="ECO:0000313" key="9">
    <source>
        <dbReference type="EnsemblMetazoa" id="XP_029341827.1"/>
    </source>
</evidence>
<feature type="region of interest" description="Disordered" evidence="8">
    <location>
        <begin position="377"/>
        <end position="401"/>
    </location>
</feature>
<feature type="region of interest" description="Disordered" evidence="8">
    <location>
        <begin position="1224"/>
        <end position="1249"/>
    </location>
</feature>
<dbReference type="GO" id="GO:0006508">
    <property type="term" value="P:proteolysis"/>
    <property type="evidence" value="ECO:0007669"/>
    <property type="project" value="UniProtKB-KW"/>
</dbReference>
<feature type="region of interest" description="Disordered" evidence="8">
    <location>
        <begin position="1"/>
        <end position="30"/>
    </location>
</feature>
<feature type="region of interest" description="Disordered" evidence="8">
    <location>
        <begin position="1064"/>
        <end position="1158"/>
    </location>
</feature>
<reference evidence="9" key="2">
    <citation type="submission" date="2022-06" db="UniProtKB">
        <authorList>
            <consortium name="EnsemblMetazoa"/>
        </authorList>
    </citation>
    <scope>IDENTIFICATION</scope>
</reference>
<dbReference type="PANTHER" id="PTHR28631">
    <property type="entry name" value="UPF0692 PROTEIN C19ORF54"/>
    <property type="match status" value="1"/>
</dbReference>
<feature type="compositionally biased region" description="Pro residues" evidence="8">
    <location>
        <begin position="1118"/>
        <end position="1144"/>
    </location>
</feature>
<evidence type="ECO:0000256" key="5">
    <source>
        <dbReference type="ARBA" id="ARBA00034848"/>
    </source>
</evidence>
<dbReference type="Pfam" id="PF21646">
    <property type="entry name" value="ACTMAP-like_C"/>
    <property type="match status" value="1"/>
</dbReference>
<feature type="compositionally biased region" description="Low complexity" evidence="8">
    <location>
        <begin position="1082"/>
        <end position="1092"/>
    </location>
</feature>
<organism evidence="9 10">
    <name type="scientific">Acyrthosiphon pisum</name>
    <name type="common">Pea aphid</name>
    <dbReference type="NCBI Taxonomy" id="7029"/>
    <lineage>
        <taxon>Eukaryota</taxon>
        <taxon>Metazoa</taxon>
        <taxon>Ecdysozoa</taxon>
        <taxon>Arthropoda</taxon>
        <taxon>Hexapoda</taxon>
        <taxon>Insecta</taxon>
        <taxon>Pterygota</taxon>
        <taxon>Neoptera</taxon>
        <taxon>Paraneoptera</taxon>
        <taxon>Hemiptera</taxon>
        <taxon>Sternorrhyncha</taxon>
        <taxon>Aphidomorpha</taxon>
        <taxon>Aphidoidea</taxon>
        <taxon>Aphididae</taxon>
        <taxon>Macrosiphini</taxon>
        <taxon>Acyrthosiphon</taxon>
    </lineage>
</organism>
<proteinExistence type="inferred from homology"/>
<dbReference type="GO" id="GO:0004177">
    <property type="term" value="F:aminopeptidase activity"/>
    <property type="evidence" value="ECO:0007669"/>
    <property type="project" value="UniProtKB-KW"/>
</dbReference>
<feature type="compositionally biased region" description="Polar residues" evidence="8">
    <location>
        <begin position="1072"/>
        <end position="1081"/>
    </location>
</feature>
<evidence type="ECO:0000256" key="3">
    <source>
        <dbReference type="ARBA" id="ARBA00022801"/>
    </source>
</evidence>
<dbReference type="PANTHER" id="PTHR28631:SF1">
    <property type="entry name" value="ACTIN MATURATION PROTEASE"/>
    <property type="match status" value="1"/>
</dbReference>
<sequence length="1305" mass="147695">MLCTNELTTGPLPRPDNDYRPPPGLHRYSLHRPLPGLLPLQTRPAVNRPPPGLYRILPQQLVNQDPQRSAFRPPPGLHRLPPGLHRLPPRTFANITTTTATTTTTTTATPTTTTTATTTDIVSMPIPFFHRNDELWGDDEERERRQQRFSLIYLDDFVRMGENDYRRRYGLRVIQGRPWLLRGAGQGPLELYERGEELYAPLFTVLLVPPNLEDPNEELEFMHGDPLDPNRGLSLDMHANNIAEMLNERFLQMEHLIINDPETVDAIQRLRNTLSAQDCSNWILLIVIIATMHPHPNDPPMVRFNPGRLSINRAARMLVGSRGIVHGWSGDMPNIINALQQYGDFSPFIWSYECSIDAETDGDSSFDSDSVGYESGSWKSGPRGVARGRPPVTGMSSLSEASSVITSDDEFVHRMNTVSNADDADGSFRLKRFKGYMRRSATERRERRAMRRARRETRNHYDWQRRLEDPAYDMEARRAEVLAAESCRNESRAQELLNAERKTERVLHWCQTQQGIVAGIDSQLSPSDELVDYRLKDLRQSLCEQVSHTWMQFYGDQTAAEATPEEMDQMVFNCWMTPVRWIRQTGPNCGLAVLAMAARPILTCEAAMGSARDCGYNYNELEDVDELNEVVKKAILDFAEKERRKAVHSTNSTIHPAPDIDVPNLADIQKEAIRSGYSGRGEMFSTQAMANLAKTHQTGRYNVTLVKRDLLDMTDRVNEDDVGTEIIRSEIENGSIGPADLNMDDEFNELDQNVAPSTRSLENVNLQPSSSELTVVQRLMRGHLIAVCFDCDRSMMPSLTNGGSTAHWALLCGVIIGKPHKRQEKKIQQYDDELSDEDLLKYGYLYAYDPNTTEFIPNGYIDRRVLDIENPIGRATTQSSQSHLENINIDDIGIAEEDYDDTKQYFTEDANSYNSYDISDLDLNRDADRVWVIARHGKIGGRYAVWSLKELAKSNYQLRTPSDKILHSIPPEVKMQWGNKQQPFDCNTANLFLEKTESTLIDNNHDSKTYCNLDPAETDYKCLRSEKPNVELPVKPVPEENIMVIKNPVSEQIHVEELSPPLMIIPKPPSPQLISSPPTAQLSSPPLKTSPSLQPPAPPPPPPPPTQLPPSPLSTSPPTQPSPPPPPPPPTQLIPPLPPPPPPVAKTNMRDDYNEPPFVLPEGPRLDLCLAHQFISFEPVRAPTIISDEDNQQTLNPLSTIQCHFSFKMNQDLKILDLTKNTTDRWPRQHRRQPSMSSSESSTSPDRQLTRSIEHCPVDHIANPEEHFFQSKSVKQIIQSQMDIKWPPEPIQLQSQIFSESVEYL</sequence>
<evidence type="ECO:0000313" key="10">
    <source>
        <dbReference type="Proteomes" id="UP000007819"/>
    </source>
</evidence>
<evidence type="ECO:0000256" key="1">
    <source>
        <dbReference type="ARBA" id="ARBA00022438"/>
    </source>
</evidence>
<keyword evidence="3" id="KW-0378">Hydrolase</keyword>
<keyword evidence="1" id="KW-0031">Aminopeptidase</keyword>
<dbReference type="RefSeq" id="XP_029341827.1">
    <property type="nucleotide sequence ID" value="XM_029485967.1"/>
</dbReference>
<dbReference type="GeneID" id="100572947"/>